<feature type="compositionally biased region" description="Basic and acidic residues" evidence="1">
    <location>
        <begin position="70"/>
        <end position="85"/>
    </location>
</feature>
<evidence type="ECO:0000313" key="3">
    <source>
        <dbReference type="Proteomes" id="UP001153954"/>
    </source>
</evidence>
<reference evidence="2" key="1">
    <citation type="submission" date="2022-03" db="EMBL/GenBank/DDBJ databases">
        <authorList>
            <person name="Tunstrom K."/>
        </authorList>
    </citation>
    <scope>NUCLEOTIDE SEQUENCE</scope>
</reference>
<name>A0AAU9UQB9_EUPED</name>
<feature type="region of interest" description="Disordered" evidence="1">
    <location>
        <begin position="1"/>
        <end position="31"/>
    </location>
</feature>
<feature type="compositionally biased region" description="Basic residues" evidence="1">
    <location>
        <begin position="131"/>
        <end position="157"/>
    </location>
</feature>
<gene>
    <name evidence="2" type="ORF">EEDITHA_LOCUS16127</name>
</gene>
<protein>
    <recommendedName>
        <fullName evidence="4">Shootin-1</fullName>
    </recommendedName>
</protein>
<feature type="compositionally biased region" description="Basic residues" evidence="1">
    <location>
        <begin position="86"/>
        <end position="99"/>
    </location>
</feature>
<dbReference type="AlphaFoldDB" id="A0AAU9UQB9"/>
<keyword evidence="3" id="KW-1185">Reference proteome</keyword>
<accession>A0AAU9UQB9</accession>
<comment type="caution">
    <text evidence="2">The sequence shown here is derived from an EMBL/GenBank/DDBJ whole genome shotgun (WGS) entry which is preliminary data.</text>
</comment>
<feature type="region of interest" description="Disordered" evidence="1">
    <location>
        <begin position="55"/>
        <end position="158"/>
    </location>
</feature>
<proteinExistence type="predicted"/>
<evidence type="ECO:0000313" key="2">
    <source>
        <dbReference type="EMBL" id="CAH2101363.1"/>
    </source>
</evidence>
<dbReference type="Proteomes" id="UP001153954">
    <property type="component" value="Unassembled WGS sequence"/>
</dbReference>
<dbReference type="EMBL" id="CAKOGL010000023">
    <property type="protein sequence ID" value="CAH2101363.1"/>
    <property type="molecule type" value="Genomic_DNA"/>
</dbReference>
<sequence length="177" mass="20020">MGELKSQVAELLHQRPERTTLSSSQIEKKELVEEVRASVIGTMGRMLDARFAGIEESLAPAKTLRPPLAADRRKEAADSRKEAAQKPKKKKSSAPKKKAPASSNESDGGEWFTVSRMTKKSPTPPPPRQLRLPKRRSCSRSPKSHSRSHNRRGRSLRRLSWPPPVLRWCWLLSGRRQ</sequence>
<evidence type="ECO:0008006" key="4">
    <source>
        <dbReference type="Google" id="ProtNLM"/>
    </source>
</evidence>
<organism evidence="2 3">
    <name type="scientific">Euphydryas editha</name>
    <name type="common">Edith's checkerspot</name>
    <dbReference type="NCBI Taxonomy" id="104508"/>
    <lineage>
        <taxon>Eukaryota</taxon>
        <taxon>Metazoa</taxon>
        <taxon>Ecdysozoa</taxon>
        <taxon>Arthropoda</taxon>
        <taxon>Hexapoda</taxon>
        <taxon>Insecta</taxon>
        <taxon>Pterygota</taxon>
        <taxon>Neoptera</taxon>
        <taxon>Endopterygota</taxon>
        <taxon>Lepidoptera</taxon>
        <taxon>Glossata</taxon>
        <taxon>Ditrysia</taxon>
        <taxon>Papilionoidea</taxon>
        <taxon>Nymphalidae</taxon>
        <taxon>Nymphalinae</taxon>
        <taxon>Euphydryas</taxon>
    </lineage>
</organism>
<evidence type="ECO:0000256" key="1">
    <source>
        <dbReference type="SAM" id="MobiDB-lite"/>
    </source>
</evidence>